<protein>
    <recommendedName>
        <fullName evidence="14">PNPLA domain-containing protein</fullName>
    </recommendedName>
</protein>
<dbReference type="GO" id="GO:0016042">
    <property type="term" value="P:lipid catabolic process"/>
    <property type="evidence" value="ECO:0007669"/>
    <property type="project" value="UniProtKB-UniRule"/>
</dbReference>
<dbReference type="CDD" id="cd16449">
    <property type="entry name" value="RING-HC"/>
    <property type="match status" value="1"/>
</dbReference>
<dbReference type="HOGENOM" id="CLU_003059_1_1_1"/>
<dbReference type="RefSeq" id="XP_007742730.1">
    <property type="nucleotide sequence ID" value="XM_007744540.1"/>
</dbReference>
<keyword evidence="1" id="KW-0479">Metal-binding</keyword>
<evidence type="ECO:0008006" key="14">
    <source>
        <dbReference type="Google" id="ProtNLM"/>
    </source>
</evidence>
<dbReference type="eggNOG" id="KOG4231">
    <property type="taxonomic scope" value="Eukaryota"/>
</dbReference>
<dbReference type="GeneID" id="19188657"/>
<evidence type="ECO:0000313" key="13">
    <source>
        <dbReference type="Proteomes" id="UP000019471"/>
    </source>
</evidence>
<feature type="active site" description="Proton acceptor" evidence="8">
    <location>
        <position position="686"/>
    </location>
</feature>
<keyword evidence="13" id="KW-1185">Reference proteome</keyword>
<dbReference type="GO" id="GO:0016020">
    <property type="term" value="C:membrane"/>
    <property type="evidence" value="ECO:0007669"/>
    <property type="project" value="TreeGrafter"/>
</dbReference>
<gene>
    <name evidence="12" type="ORF">A1O5_03930</name>
</gene>
<keyword evidence="5 8" id="KW-0442">Lipid degradation</keyword>
<dbReference type="PANTHER" id="PTHR24185:SF1">
    <property type="entry name" value="CALCIUM-INDEPENDENT PHOSPHOLIPASE A2-GAMMA"/>
    <property type="match status" value="1"/>
</dbReference>
<dbReference type="InterPro" id="IPR017907">
    <property type="entry name" value="Znf_RING_CS"/>
</dbReference>
<proteinExistence type="predicted"/>
<evidence type="ECO:0000256" key="4">
    <source>
        <dbReference type="ARBA" id="ARBA00022833"/>
    </source>
</evidence>
<dbReference type="PROSITE" id="PS50089">
    <property type="entry name" value="ZF_RING_2"/>
    <property type="match status" value="1"/>
</dbReference>
<dbReference type="SUPFAM" id="SSF57850">
    <property type="entry name" value="RING/U-box"/>
    <property type="match status" value="1"/>
</dbReference>
<evidence type="ECO:0000256" key="3">
    <source>
        <dbReference type="ARBA" id="ARBA00022801"/>
    </source>
</evidence>
<feature type="domain" description="PNPLA" evidence="11">
    <location>
        <begin position="484"/>
        <end position="700"/>
    </location>
</feature>
<dbReference type="InterPro" id="IPR013083">
    <property type="entry name" value="Znf_RING/FYVE/PHD"/>
</dbReference>
<feature type="short sequence motif" description="GXSXG" evidence="8">
    <location>
        <begin position="522"/>
        <end position="526"/>
    </location>
</feature>
<evidence type="ECO:0000256" key="9">
    <source>
        <dbReference type="SAM" id="MobiDB-lite"/>
    </source>
</evidence>
<evidence type="ECO:0000259" key="11">
    <source>
        <dbReference type="PROSITE" id="PS51635"/>
    </source>
</evidence>
<keyword evidence="4" id="KW-0862">Zinc</keyword>
<keyword evidence="6 8" id="KW-0443">Lipid metabolism</keyword>
<feature type="short sequence motif" description="GXGXXG" evidence="8">
    <location>
        <begin position="488"/>
        <end position="493"/>
    </location>
</feature>
<dbReference type="Pfam" id="PF01734">
    <property type="entry name" value="Patatin"/>
    <property type="match status" value="1"/>
</dbReference>
<keyword evidence="2 7" id="KW-0863">Zinc-finger</keyword>
<keyword evidence="3 8" id="KW-0378">Hydrolase</keyword>
<dbReference type="GO" id="GO:0047499">
    <property type="term" value="F:calcium-independent phospholipase A2 activity"/>
    <property type="evidence" value="ECO:0007669"/>
    <property type="project" value="TreeGrafter"/>
</dbReference>
<evidence type="ECO:0000256" key="2">
    <source>
        <dbReference type="ARBA" id="ARBA00022771"/>
    </source>
</evidence>
<dbReference type="PROSITE" id="PS51635">
    <property type="entry name" value="PNPLA"/>
    <property type="match status" value="1"/>
</dbReference>
<evidence type="ECO:0000256" key="1">
    <source>
        <dbReference type="ARBA" id="ARBA00022723"/>
    </source>
</evidence>
<dbReference type="GO" id="GO:0046486">
    <property type="term" value="P:glycerolipid metabolic process"/>
    <property type="evidence" value="ECO:0007669"/>
    <property type="project" value="UniProtKB-ARBA"/>
</dbReference>
<organism evidence="12 13">
    <name type="scientific">Cladophialophora psammophila CBS 110553</name>
    <dbReference type="NCBI Taxonomy" id="1182543"/>
    <lineage>
        <taxon>Eukaryota</taxon>
        <taxon>Fungi</taxon>
        <taxon>Dikarya</taxon>
        <taxon>Ascomycota</taxon>
        <taxon>Pezizomycotina</taxon>
        <taxon>Eurotiomycetes</taxon>
        <taxon>Chaetothyriomycetidae</taxon>
        <taxon>Chaetothyriales</taxon>
        <taxon>Herpotrichiellaceae</taxon>
        <taxon>Cladophialophora</taxon>
    </lineage>
</organism>
<feature type="region of interest" description="Disordered" evidence="9">
    <location>
        <begin position="967"/>
        <end position="1001"/>
    </location>
</feature>
<feature type="active site" description="Nucleophile" evidence="8">
    <location>
        <position position="524"/>
    </location>
</feature>
<reference evidence="12 13" key="1">
    <citation type="submission" date="2013-03" db="EMBL/GenBank/DDBJ databases">
        <title>The Genome Sequence of Cladophialophora psammophila CBS 110553.</title>
        <authorList>
            <consortium name="The Broad Institute Genomics Platform"/>
            <person name="Cuomo C."/>
            <person name="de Hoog S."/>
            <person name="Gorbushina A."/>
            <person name="Walker B."/>
            <person name="Young S.K."/>
            <person name="Zeng Q."/>
            <person name="Gargeya S."/>
            <person name="Fitzgerald M."/>
            <person name="Haas B."/>
            <person name="Abouelleil A."/>
            <person name="Allen A.W."/>
            <person name="Alvarado L."/>
            <person name="Arachchi H.M."/>
            <person name="Berlin A.M."/>
            <person name="Chapman S.B."/>
            <person name="Gainer-Dewar J."/>
            <person name="Goldberg J."/>
            <person name="Griggs A."/>
            <person name="Gujja S."/>
            <person name="Hansen M."/>
            <person name="Howarth C."/>
            <person name="Imamovic A."/>
            <person name="Ireland A."/>
            <person name="Larimer J."/>
            <person name="McCowan C."/>
            <person name="Murphy C."/>
            <person name="Pearson M."/>
            <person name="Poon T.W."/>
            <person name="Priest M."/>
            <person name="Roberts A."/>
            <person name="Saif S."/>
            <person name="Shea T."/>
            <person name="Sisk P."/>
            <person name="Sykes S."/>
            <person name="Wortman J."/>
            <person name="Nusbaum C."/>
            <person name="Birren B."/>
        </authorList>
    </citation>
    <scope>NUCLEOTIDE SEQUENCE [LARGE SCALE GENOMIC DNA]</scope>
    <source>
        <strain evidence="12 13">CBS 110553</strain>
    </source>
</reference>
<evidence type="ECO:0000259" key="10">
    <source>
        <dbReference type="PROSITE" id="PS50089"/>
    </source>
</evidence>
<feature type="domain" description="RING-type" evidence="10">
    <location>
        <begin position="416"/>
        <end position="464"/>
    </location>
</feature>
<dbReference type="PANTHER" id="PTHR24185">
    <property type="entry name" value="CALCIUM-INDEPENDENT PHOSPHOLIPASE A2-GAMMA"/>
    <property type="match status" value="1"/>
</dbReference>
<evidence type="ECO:0000313" key="12">
    <source>
        <dbReference type="EMBL" id="EXJ72783.1"/>
    </source>
</evidence>
<dbReference type="STRING" id="1182543.W9WXU1"/>
<dbReference type="AlphaFoldDB" id="W9WXU1"/>
<dbReference type="GO" id="GO:0008270">
    <property type="term" value="F:zinc ion binding"/>
    <property type="evidence" value="ECO:0007669"/>
    <property type="project" value="UniProtKB-KW"/>
</dbReference>
<dbReference type="InterPro" id="IPR016035">
    <property type="entry name" value="Acyl_Trfase/lysoPLipase"/>
</dbReference>
<dbReference type="PROSITE" id="PS00518">
    <property type="entry name" value="ZF_RING_1"/>
    <property type="match status" value="1"/>
</dbReference>
<dbReference type="InterPro" id="IPR001841">
    <property type="entry name" value="Znf_RING"/>
</dbReference>
<comment type="caution">
    <text evidence="12">The sequence shown here is derived from an EMBL/GenBank/DDBJ whole genome shotgun (WGS) entry which is preliminary data.</text>
</comment>
<accession>W9WXU1</accession>
<dbReference type="CDD" id="cd07199">
    <property type="entry name" value="Pat17_PNPLA8_PNPLA9_like"/>
    <property type="match status" value="1"/>
</dbReference>
<evidence type="ECO:0000256" key="7">
    <source>
        <dbReference type="PROSITE-ProRule" id="PRU00175"/>
    </source>
</evidence>
<name>W9WXU1_9EURO</name>
<dbReference type="InterPro" id="IPR002641">
    <property type="entry name" value="PNPLA_dom"/>
</dbReference>
<dbReference type="OrthoDB" id="4145609at2759"/>
<evidence type="ECO:0000256" key="6">
    <source>
        <dbReference type="ARBA" id="ARBA00023098"/>
    </source>
</evidence>
<dbReference type="Proteomes" id="UP000019471">
    <property type="component" value="Unassembled WGS sequence"/>
</dbReference>
<feature type="short sequence motif" description="DGA/G" evidence="8">
    <location>
        <begin position="686"/>
        <end position="688"/>
    </location>
</feature>
<dbReference type="SUPFAM" id="SSF52151">
    <property type="entry name" value="FabD/lysophospholipase-like"/>
    <property type="match status" value="1"/>
</dbReference>
<evidence type="ECO:0000256" key="5">
    <source>
        <dbReference type="ARBA" id="ARBA00022963"/>
    </source>
</evidence>
<dbReference type="Gene3D" id="3.40.1090.10">
    <property type="entry name" value="Cytosolic phospholipase A2 catalytic domain"/>
    <property type="match status" value="1"/>
</dbReference>
<sequence length="1001" mass="112787">MDQTCKHLAWLEFVHARVERHIICNQRLQTLANHLPDKDSKYPSIALLLGHDTKNKVLRDLLPKGSLKKQQANATSLNLRPDTQSSKSPYPIYYADLDPTEHTCSLELGNKTGCHVQQHFQVSWVPESQQNLLDVVISRLLFLFTDVICLFADDLGGLETTRIFLTNWTLLAIGSHIGPPLRPRVLVVQRDSGNPMQTLERDLFLSDLTRDVDINRVFASVKVVTLPQKYQTSQRRRLSFILELANSLDSARGDRMAASMLFAATHQAALFRRALVNVTRTAATPFNFIQAARQGNEVRSDLVEHTENVLRVSQKLPTGVVVLMIASSAILDAYPKGMHGFDPKLLFRTLYKSLYRSALCRVSTSTPDDVSNEIQERFCALRAEMVNNGTSSADIHLSTLRSLQPSWSLLKSNQTCLVCLVQSPEHVLSCGHALCENCIKRFGCEVSLRSGLHSSYEIRECPVCGKRERFLVRLKPPTAGFRILSIDGGGLRGIVPLETLSLLQQLAQSDCPIQELFDLAYGTSIGGIIVLGLFVKKMTVEQLLYFFRSFAHTLFGARRSKDDSSLLPRALKSLLTSNSMYDTGLFEQTLISQFGPNRQLFDYEGPTASGTKVAVTAVKVSETSTPTRIFTNYNGSRRRQSESGYRFERPFRADQEPYVWQVARATSAAPIYFRAIKIPSLGIYRDGGVSHHNNPINIALWESRYIWPSVIRPDVVLSLGTGYEETSQSPLVKTPKISFPWSFSFSVKDTPLHCLISSFKGELDGQRTWREFMNHRPEHEKPDYFRLTLELPGPEPAIDDYDSIEVLSSAVRLQPSGPETRRGVLMALLISSLFFELQEMPSYGDGMYYCHGSVRCRSSGALKSLLKLHPLGNLELFKDGNSLGVFLSEQDICGTCRRYRKPVHFFVKDLDDEINLCVKWDIDQTRKISAMPRRVSWFVDRQGLDMPFGSATDPGVIYEECGGCAPSEQKLPTWTPGPLRTKRKRSYEVMDVEPHKKRSKR</sequence>
<dbReference type="GO" id="GO:0019369">
    <property type="term" value="P:arachidonate metabolic process"/>
    <property type="evidence" value="ECO:0007669"/>
    <property type="project" value="TreeGrafter"/>
</dbReference>
<evidence type="ECO:0000256" key="8">
    <source>
        <dbReference type="PROSITE-ProRule" id="PRU01161"/>
    </source>
</evidence>
<dbReference type="Gene3D" id="3.30.40.10">
    <property type="entry name" value="Zinc/RING finger domain, C3HC4 (zinc finger)"/>
    <property type="match status" value="1"/>
</dbReference>
<dbReference type="EMBL" id="AMGX01000005">
    <property type="protein sequence ID" value="EXJ72783.1"/>
    <property type="molecule type" value="Genomic_DNA"/>
</dbReference>